<dbReference type="eggNOG" id="COG1813">
    <property type="taxonomic scope" value="Bacteria"/>
</dbReference>
<dbReference type="PROSITE" id="PS50943">
    <property type="entry name" value="HTH_CROC1"/>
    <property type="match status" value="1"/>
</dbReference>
<evidence type="ECO:0000259" key="2">
    <source>
        <dbReference type="PROSITE" id="PS50943"/>
    </source>
</evidence>
<dbReference type="GO" id="GO:0003700">
    <property type="term" value="F:DNA-binding transcription factor activity"/>
    <property type="evidence" value="ECO:0007669"/>
    <property type="project" value="TreeGrafter"/>
</dbReference>
<dbReference type="GO" id="GO:0005829">
    <property type="term" value="C:cytosol"/>
    <property type="evidence" value="ECO:0007669"/>
    <property type="project" value="TreeGrafter"/>
</dbReference>
<dbReference type="SUPFAM" id="SSF47413">
    <property type="entry name" value="lambda repressor-like DNA-binding domains"/>
    <property type="match status" value="1"/>
</dbReference>
<sequence>MSPRPVVLPPAVADALTRRFGRAVREVREARGWSQEVLAERAELNRSYLGEVERGGAMPSLATVAKLAFALDLPTSHLLARCEAGSALLADPGRAAGWPASEQASA</sequence>
<dbReference type="GO" id="GO:0003677">
    <property type="term" value="F:DNA binding"/>
    <property type="evidence" value="ECO:0007669"/>
    <property type="project" value="UniProtKB-KW"/>
</dbReference>
<dbReference type="Proteomes" id="UP000005019">
    <property type="component" value="Unassembled WGS sequence"/>
</dbReference>
<reference evidence="3 4" key="1">
    <citation type="journal article" date="2011" name="J. Bacteriol.">
        <title>Genome sequence of Methyloversatilis universalis FAM5T, a methylotrophic representative of the order Rhodocyclales.</title>
        <authorList>
            <person name="Kittichotirat W."/>
            <person name="Good N.M."/>
            <person name="Hall R."/>
            <person name="Bringel F."/>
            <person name="Lajus A."/>
            <person name="Medigue C."/>
            <person name="Smalley N.E."/>
            <person name="Beck D."/>
            <person name="Bumgarner R."/>
            <person name="Vuilleumier S."/>
            <person name="Kalyuzhnaya M.G."/>
        </authorList>
    </citation>
    <scope>NUCLEOTIDE SEQUENCE [LARGE SCALE GENOMIC DNA]</scope>
    <source>
        <strain evidence="4">ATCC BAA-1314 / JCM 13912 / FAM5</strain>
    </source>
</reference>
<comment type="caution">
    <text evidence="3">The sequence shown here is derived from an EMBL/GenBank/DDBJ whole genome shotgun (WGS) entry which is preliminary data.</text>
</comment>
<dbReference type="EMBL" id="AFHG01000031">
    <property type="protein sequence ID" value="EGK72703.1"/>
    <property type="molecule type" value="Genomic_DNA"/>
</dbReference>
<dbReference type="SMART" id="SM00530">
    <property type="entry name" value="HTH_XRE"/>
    <property type="match status" value="1"/>
</dbReference>
<dbReference type="RefSeq" id="WP_008059323.1">
    <property type="nucleotide sequence ID" value="NZ_AFHG01000031.1"/>
</dbReference>
<dbReference type="CDD" id="cd00093">
    <property type="entry name" value="HTH_XRE"/>
    <property type="match status" value="1"/>
</dbReference>
<organism evidence="3 4">
    <name type="scientific">Methyloversatilis universalis (strain ATCC BAA-1314 / DSM 25237 / JCM 13912 / CCUG 52030 / FAM5)</name>
    <dbReference type="NCBI Taxonomy" id="1000565"/>
    <lineage>
        <taxon>Bacteria</taxon>
        <taxon>Pseudomonadati</taxon>
        <taxon>Pseudomonadota</taxon>
        <taxon>Betaproteobacteria</taxon>
        <taxon>Nitrosomonadales</taxon>
        <taxon>Sterolibacteriaceae</taxon>
        <taxon>Methyloversatilis</taxon>
    </lineage>
</organism>
<evidence type="ECO:0000313" key="4">
    <source>
        <dbReference type="Proteomes" id="UP000005019"/>
    </source>
</evidence>
<dbReference type="InterPro" id="IPR010982">
    <property type="entry name" value="Lambda_DNA-bd_dom_sf"/>
</dbReference>
<dbReference type="PANTHER" id="PTHR46797:SF1">
    <property type="entry name" value="METHYLPHOSPHONATE SYNTHASE"/>
    <property type="match status" value="1"/>
</dbReference>
<dbReference type="InterPro" id="IPR050807">
    <property type="entry name" value="TransReg_Diox_bact_type"/>
</dbReference>
<dbReference type="Gene3D" id="1.10.260.40">
    <property type="entry name" value="lambda repressor-like DNA-binding domains"/>
    <property type="match status" value="1"/>
</dbReference>
<keyword evidence="1" id="KW-0238">DNA-binding</keyword>
<gene>
    <name evidence="3" type="ORF">METUNv1_00942</name>
</gene>
<dbReference type="AlphaFoldDB" id="F5R9M1"/>
<accession>F5R9M1</accession>
<evidence type="ECO:0000313" key="3">
    <source>
        <dbReference type="EMBL" id="EGK72703.1"/>
    </source>
</evidence>
<evidence type="ECO:0000256" key="1">
    <source>
        <dbReference type="ARBA" id="ARBA00023125"/>
    </source>
</evidence>
<dbReference type="Pfam" id="PF01381">
    <property type="entry name" value="HTH_3"/>
    <property type="match status" value="1"/>
</dbReference>
<feature type="domain" description="HTH cro/C1-type" evidence="2">
    <location>
        <begin position="24"/>
        <end position="78"/>
    </location>
</feature>
<dbReference type="OrthoDB" id="1097442at2"/>
<keyword evidence="4" id="KW-1185">Reference proteome</keyword>
<protein>
    <submittedName>
        <fullName evidence="3">SgrAlc control protein modular protein</fullName>
    </submittedName>
</protein>
<proteinExistence type="predicted"/>
<name>F5R9M1_METUF</name>
<dbReference type="STRING" id="1000565.METUNv1_00942"/>
<dbReference type="InterPro" id="IPR001387">
    <property type="entry name" value="Cro/C1-type_HTH"/>
</dbReference>
<dbReference type="PANTHER" id="PTHR46797">
    <property type="entry name" value="HTH-TYPE TRANSCRIPTIONAL REGULATOR"/>
    <property type="match status" value="1"/>
</dbReference>